<evidence type="ECO:0000259" key="5">
    <source>
        <dbReference type="PROSITE" id="PS51898"/>
    </source>
</evidence>
<proteinExistence type="inferred from homology"/>
<dbReference type="Gene3D" id="1.10.150.130">
    <property type="match status" value="1"/>
</dbReference>
<dbReference type="InterPro" id="IPR011010">
    <property type="entry name" value="DNA_brk_join_enz"/>
</dbReference>
<dbReference type="GO" id="GO:0003677">
    <property type="term" value="F:DNA binding"/>
    <property type="evidence" value="ECO:0007669"/>
    <property type="project" value="UniProtKB-KW"/>
</dbReference>
<dbReference type="Gene3D" id="3.30.160.390">
    <property type="entry name" value="Integrase, DNA-binding domain"/>
    <property type="match status" value="1"/>
</dbReference>
<evidence type="ECO:0000256" key="2">
    <source>
        <dbReference type="ARBA" id="ARBA00022908"/>
    </source>
</evidence>
<name>A0A8J2Z646_9GAMM</name>
<keyword evidence="4" id="KW-0233">DNA recombination</keyword>
<dbReference type="Proteomes" id="UP000636949">
    <property type="component" value="Unassembled WGS sequence"/>
</dbReference>
<accession>A0A8J2Z646</accession>
<evidence type="ECO:0000256" key="4">
    <source>
        <dbReference type="ARBA" id="ARBA00023172"/>
    </source>
</evidence>
<comment type="caution">
    <text evidence="6">The sequence shown here is derived from an EMBL/GenBank/DDBJ whole genome shotgun (WGS) entry which is preliminary data.</text>
</comment>
<evidence type="ECO:0000256" key="3">
    <source>
        <dbReference type="ARBA" id="ARBA00023125"/>
    </source>
</evidence>
<dbReference type="Pfam" id="PF13356">
    <property type="entry name" value="Arm-DNA-bind_3"/>
    <property type="match status" value="1"/>
</dbReference>
<protein>
    <submittedName>
        <fullName evidence="6">Recombinase</fullName>
    </submittedName>
</protein>
<dbReference type="InterPro" id="IPR010998">
    <property type="entry name" value="Integrase_recombinase_N"/>
</dbReference>
<dbReference type="RefSeq" id="WP_117003488.1">
    <property type="nucleotide sequence ID" value="NZ_BMJS01000029.1"/>
</dbReference>
<reference evidence="6" key="1">
    <citation type="journal article" date="2014" name="Int. J. Syst. Evol. Microbiol.">
        <title>Complete genome sequence of Corynebacterium casei LMG S-19264T (=DSM 44701T), isolated from a smear-ripened cheese.</title>
        <authorList>
            <consortium name="US DOE Joint Genome Institute (JGI-PGF)"/>
            <person name="Walter F."/>
            <person name="Albersmeier A."/>
            <person name="Kalinowski J."/>
            <person name="Ruckert C."/>
        </authorList>
    </citation>
    <scope>NUCLEOTIDE SEQUENCE</scope>
    <source>
        <strain evidence="6">CGMCC 1.15758</strain>
    </source>
</reference>
<feature type="domain" description="Tyr recombinase" evidence="5">
    <location>
        <begin position="211"/>
        <end position="420"/>
    </location>
</feature>
<dbReference type="InterPro" id="IPR013762">
    <property type="entry name" value="Integrase-like_cat_sf"/>
</dbReference>
<dbReference type="Pfam" id="PF00589">
    <property type="entry name" value="Phage_integrase"/>
    <property type="match status" value="1"/>
</dbReference>
<dbReference type="SUPFAM" id="SSF56349">
    <property type="entry name" value="DNA breaking-rejoining enzymes"/>
    <property type="match status" value="1"/>
</dbReference>
<keyword evidence="7" id="KW-1185">Reference proteome</keyword>
<keyword evidence="3" id="KW-0238">DNA-binding</keyword>
<gene>
    <name evidence="6" type="ORF">GCM10010995_21910</name>
</gene>
<dbReference type="AlphaFoldDB" id="A0A8J2Z646"/>
<evidence type="ECO:0000256" key="1">
    <source>
        <dbReference type="ARBA" id="ARBA00008857"/>
    </source>
</evidence>
<dbReference type="PROSITE" id="PS51898">
    <property type="entry name" value="TYR_RECOMBINASE"/>
    <property type="match status" value="1"/>
</dbReference>
<evidence type="ECO:0000313" key="6">
    <source>
        <dbReference type="EMBL" id="GGG04031.1"/>
    </source>
</evidence>
<dbReference type="CDD" id="cd00796">
    <property type="entry name" value="INT_Rci_Hp1_C"/>
    <property type="match status" value="1"/>
</dbReference>
<evidence type="ECO:0000313" key="7">
    <source>
        <dbReference type="Proteomes" id="UP000636949"/>
    </source>
</evidence>
<dbReference type="OrthoDB" id="9795573at2"/>
<dbReference type="InterPro" id="IPR038488">
    <property type="entry name" value="Integrase_DNA-bd_sf"/>
</dbReference>
<organism evidence="6 7">
    <name type="scientific">Cysteiniphilum litorale</name>
    <dbReference type="NCBI Taxonomy" id="2056700"/>
    <lineage>
        <taxon>Bacteria</taxon>
        <taxon>Pseudomonadati</taxon>
        <taxon>Pseudomonadota</taxon>
        <taxon>Gammaproteobacteria</taxon>
        <taxon>Thiotrichales</taxon>
        <taxon>Fastidiosibacteraceae</taxon>
        <taxon>Cysteiniphilum</taxon>
    </lineage>
</organism>
<dbReference type="EMBL" id="BMJS01000029">
    <property type="protein sequence ID" value="GGG04031.1"/>
    <property type="molecule type" value="Genomic_DNA"/>
</dbReference>
<dbReference type="InterPro" id="IPR050808">
    <property type="entry name" value="Phage_Integrase"/>
</dbReference>
<sequence length="439" mass="51151">MKNKITNSIVKSWIKSAKQDEQLWDTQLHGFILRKNKQGASYKISYRDSSNKRRTYTIGNYPTITPQQARDIAQLKLADIAKGVDIQQEKKIKKNETTITGMEYLETIYKPIHLANTNKNKTANYNILKNRFGNSILKIDMLQVSQQHIIAWQSQQKKIGIKHSTLVRDYGTLKAMFKHAYQHGYIYNNPIANVNLIKEHETTEEIRQRREKRTYLTIEQMNNFLKAIDSYQDQKRIARTNSRKHGKKYLPCLDNVLLVDHVKPMLITMFYTGFRNGDVISLRWEDINFTFNNITKVLEKTSNHKPHPITFIMPPQLSKTLKQWHQQHKYPSNGLVFPSDTTGKQRDKNTINAAFKKIKKLANLPEQLQPYTLRHNFISWLVMKGIDLLTITKLTGHSDVKMIIEHYGHLQPKMIDNAVNTFANITNTLADNKADQYIV</sequence>
<dbReference type="GO" id="GO:0006310">
    <property type="term" value="P:DNA recombination"/>
    <property type="evidence" value="ECO:0007669"/>
    <property type="project" value="UniProtKB-KW"/>
</dbReference>
<dbReference type="Gene3D" id="1.10.443.10">
    <property type="entry name" value="Intergrase catalytic core"/>
    <property type="match status" value="1"/>
</dbReference>
<reference evidence="6" key="2">
    <citation type="submission" date="2020-09" db="EMBL/GenBank/DDBJ databases">
        <authorList>
            <person name="Sun Q."/>
            <person name="Zhou Y."/>
        </authorList>
    </citation>
    <scope>NUCLEOTIDE SEQUENCE</scope>
    <source>
        <strain evidence="6">CGMCC 1.15758</strain>
    </source>
</reference>
<comment type="similarity">
    <text evidence="1">Belongs to the 'phage' integrase family.</text>
</comment>
<dbReference type="GO" id="GO:0015074">
    <property type="term" value="P:DNA integration"/>
    <property type="evidence" value="ECO:0007669"/>
    <property type="project" value="UniProtKB-KW"/>
</dbReference>
<keyword evidence="2" id="KW-0229">DNA integration</keyword>
<dbReference type="PANTHER" id="PTHR30629">
    <property type="entry name" value="PROPHAGE INTEGRASE"/>
    <property type="match status" value="1"/>
</dbReference>
<dbReference type="InterPro" id="IPR002104">
    <property type="entry name" value="Integrase_catalytic"/>
</dbReference>
<dbReference type="InterPro" id="IPR025166">
    <property type="entry name" value="Integrase_DNA_bind_dom"/>
</dbReference>
<dbReference type="PANTHER" id="PTHR30629:SF2">
    <property type="entry name" value="PROPHAGE INTEGRASE INTS-RELATED"/>
    <property type="match status" value="1"/>
</dbReference>